<keyword evidence="8 11" id="KW-1133">Transmembrane helix</keyword>
<keyword evidence="10 11" id="KW-0472">Membrane</keyword>
<feature type="domain" description="Peptidase M50" evidence="12">
    <location>
        <begin position="6"/>
        <end position="350"/>
    </location>
</feature>
<keyword evidence="9" id="KW-0482">Metalloprotease</keyword>
<dbReference type="SUPFAM" id="SSF50156">
    <property type="entry name" value="PDZ domain-like"/>
    <property type="match status" value="1"/>
</dbReference>
<keyword evidence="7" id="KW-0862">Zinc</keyword>
<dbReference type="PANTHER" id="PTHR42837:SF2">
    <property type="entry name" value="MEMBRANE METALLOPROTEASE ARASP2, CHLOROPLASTIC-RELATED"/>
    <property type="match status" value="1"/>
</dbReference>
<evidence type="ECO:0000313" key="13">
    <source>
        <dbReference type="EMBL" id="PIR84367.1"/>
    </source>
</evidence>
<dbReference type="GO" id="GO:0016020">
    <property type="term" value="C:membrane"/>
    <property type="evidence" value="ECO:0007669"/>
    <property type="project" value="UniProtKB-SubCell"/>
</dbReference>
<keyword evidence="4" id="KW-0645">Protease</keyword>
<evidence type="ECO:0000256" key="10">
    <source>
        <dbReference type="ARBA" id="ARBA00023136"/>
    </source>
</evidence>
<gene>
    <name evidence="13" type="ORF">COU16_02125</name>
</gene>
<comment type="caution">
    <text evidence="13">The sequence shown here is derived from an EMBL/GenBank/DDBJ whole genome shotgun (WGS) entry which is preliminary data.</text>
</comment>
<name>A0A2H0UDA3_9BACT</name>
<evidence type="ECO:0000256" key="8">
    <source>
        <dbReference type="ARBA" id="ARBA00022989"/>
    </source>
</evidence>
<dbReference type="InterPro" id="IPR008915">
    <property type="entry name" value="Peptidase_M50"/>
</dbReference>
<dbReference type="InterPro" id="IPR036034">
    <property type="entry name" value="PDZ_sf"/>
</dbReference>
<evidence type="ECO:0000313" key="14">
    <source>
        <dbReference type="Proteomes" id="UP000229344"/>
    </source>
</evidence>
<dbReference type="InterPro" id="IPR004387">
    <property type="entry name" value="Pept_M50_Zn"/>
</dbReference>
<proteinExistence type="inferred from homology"/>
<evidence type="ECO:0000256" key="11">
    <source>
        <dbReference type="SAM" id="Phobius"/>
    </source>
</evidence>
<accession>A0A2H0UDA3</accession>
<dbReference type="CDD" id="cd06163">
    <property type="entry name" value="S2P-M50_PDZ_RseP-like"/>
    <property type="match status" value="1"/>
</dbReference>
<dbReference type="AlphaFoldDB" id="A0A2H0UDA3"/>
<evidence type="ECO:0000256" key="5">
    <source>
        <dbReference type="ARBA" id="ARBA00022692"/>
    </source>
</evidence>
<comment type="subcellular location">
    <subcellularLocation>
        <location evidence="2">Membrane</location>
        <topology evidence="2">Multi-pass membrane protein</topology>
    </subcellularLocation>
</comment>
<evidence type="ECO:0000259" key="12">
    <source>
        <dbReference type="Pfam" id="PF02163"/>
    </source>
</evidence>
<comment type="cofactor">
    <cofactor evidence="1">
        <name>Zn(2+)</name>
        <dbReference type="ChEBI" id="CHEBI:29105"/>
    </cofactor>
</comment>
<dbReference type="Gene3D" id="2.30.42.10">
    <property type="match status" value="1"/>
</dbReference>
<dbReference type="GO" id="GO:0006508">
    <property type="term" value="P:proteolysis"/>
    <property type="evidence" value="ECO:0007669"/>
    <property type="project" value="UniProtKB-KW"/>
</dbReference>
<feature type="transmembrane region" description="Helical" evidence="11">
    <location>
        <begin position="90"/>
        <end position="115"/>
    </location>
</feature>
<keyword evidence="5 11" id="KW-0812">Transmembrane</keyword>
<organism evidence="13 14">
    <name type="scientific">Candidatus Kaiserbacteria bacterium CG10_big_fil_rev_8_21_14_0_10_47_16</name>
    <dbReference type="NCBI Taxonomy" id="1974608"/>
    <lineage>
        <taxon>Bacteria</taxon>
        <taxon>Candidatus Kaiseribacteriota</taxon>
    </lineage>
</organism>
<reference evidence="14" key="1">
    <citation type="submission" date="2017-09" db="EMBL/GenBank/DDBJ databases">
        <title>Depth-based differentiation of microbial function through sediment-hosted aquifers and enrichment of novel symbionts in the deep terrestrial subsurface.</title>
        <authorList>
            <person name="Probst A.J."/>
            <person name="Ladd B."/>
            <person name="Jarett J.K."/>
            <person name="Geller-Mcgrath D.E."/>
            <person name="Sieber C.M.K."/>
            <person name="Emerson J.B."/>
            <person name="Anantharaman K."/>
            <person name="Thomas B.C."/>
            <person name="Malmstrom R."/>
            <person name="Stieglmeier M."/>
            <person name="Klingl A."/>
            <person name="Woyke T."/>
            <person name="Ryan C.M."/>
            <person name="Banfield J.F."/>
        </authorList>
    </citation>
    <scope>NUCLEOTIDE SEQUENCE [LARGE SCALE GENOMIC DNA]</scope>
</reference>
<dbReference type="Pfam" id="PF02163">
    <property type="entry name" value="Peptidase_M50"/>
    <property type="match status" value="1"/>
</dbReference>
<evidence type="ECO:0000256" key="2">
    <source>
        <dbReference type="ARBA" id="ARBA00004141"/>
    </source>
</evidence>
<feature type="transmembrane region" description="Helical" evidence="11">
    <location>
        <begin position="274"/>
        <end position="298"/>
    </location>
</feature>
<comment type="similarity">
    <text evidence="3">Belongs to the peptidase M50B family.</text>
</comment>
<evidence type="ECO:0000256" key="9">
    <source>
        <dbReference type="ARBA" id="ARBA00023049"/>
    </source>
</evidence>
<sequence length="363" mass="38751">MSILLFLAVLFVLILVHEFGHFIAAKKSGMRVDEFAIGFPPRLFSRTKGETTYSINLLPIGGYVKIFGEDAVGTEHSPDEPRAFTAKPRWIQAVVLLAGVTMNVLLAWVLFIIIFTVGVQTAVTPETATDEARLMVTNVLPESPAADAGVAVGTEIVGVSSGEDTLTELSPESFTEFTAEHSDAAITVTYRTGDEEQTALLTSERGLLPEDEDRKILGVGLALIDTIPLPFLTAVKEGTVLTYTTLRDITVGLTRLIVDAVQLKADLSQVAGPIGIVGLVGEASAFGFTSLLMFTAFISLNLAVINILPFPALDGGRLLFVIIESVKGSAIKPQAVAIMNMVGFAILILLMIAVTVHDVLKVV</sequence>
<feature type="transmembrane region" description="Helical" evidence="11">
    <location>
        <begin position="335"/>
        <end position="356"/>
    </location>
</feature>
<evidence type="ECO:0000256" key="1">
    <source>
        <dbReference type="ARBA" id="ARBA00001947"/>
    </source>
</evidence>
<evidence type="ECO:0000256" key="6">
    <source>
        <dbReference type="ARBA" id="ARBA00022801"/>
    </source>
</evidence>
<evidence type="ECO:0000256" key="3">
    <source>
        <dbReference type="ARBA" id="ARBA00007931"/>
    </source>
</evidence>
<dbReference type="PANTHER" id="PTHR42837">
    <property type="entry name" value="REGULATOR OF SIGMA-E PROTEASE RSEP"/>
    <property type="match status" value="1"/>
</dbReference>
<evidence type="ECO:0000256" key="4">
    <source>
        <dbReference type="ARBA" id="ARBA00022670"/>
    </source>
</evidence>
<dbReference type="GO" id="GO:0004222">
    <property type="term" value="F:metalloendopeptidase activity"/>
    <property type="evidence" value="ECO:0007669"/>
    <property type="project" value="InterPro"/>
</dbReference>
<protein>
    <recommendedName>
        <fullName evidence="12">Peptidase M50 domain-containing protein</fullName>
    </recommendedName>
</protein>
<dbReference type="Proteomes" id="UP000229344">
    <property type="component" value="Unassembled WGS sequence"/>
</dbReference>
<dbReference type="EMBL" id="PFBI01000006">
    <property type="protein sequence ID" value="PIR84367.1"/>
    <property type="molecule type" value="Genomic_DNA"/>
</dbReference>
<keyword evidence="6" id="KW-0378">Hydrolase</keyword>
<evidence type="ECO:0000256" key="7">
    <source>
        <dbReference type="ARBA" id="ARBA00022833"/>
    </source>
</evidence>